<evidence type="ECO:0000313" key="8">
    <source>
        <dbReference type="Proteomes" id="UP000294527"/>
    </source>
</evidence>
<dbReference type="GO" id="GO:0016787">
    <property type="term" value="F:hydrolase activity"/>
    <property type="evidence" value="ECO:0007669"/>
    <property type="project" value="UniProtKB-KW"/>
</dbReference>
<reference evidence="7 8" key="1">
    <citation type="journal article" date="2019" name="Nat. Microbiol.">
        <title>Genomic variation and strain-specific functional adaptation in the human gut microbiome during early life.</title>
        <authorList>
            <person name="Vatanen T."/>
            <person name="Plichta D.R."/>
            <person name="Somani J."/>
            <person name="Munch P.C."/>
            <person name="Arthur T.D."/>
            <person name="Hall A.B."/>
            <person name="Rudolf S."/>
            <person name="Oakeley E.J."/>
            <person name="Ke X."/>
            <person name="Young R.A."/>
            <person name="Haiser H.J."/>
            <person name="Kolde R."/>
            <person name="Yassour M."/>
            <person name="Luopajarvi K."/>
            <person name="Siljander H."/>
            <person name="Virtanen S.M."/>
            <person name="Ilonen J."/>
            <person name="Uibo R."/>
            <person name="Tillmann V."/>
            <person name="Mokurov S."/>
            <person name="Dorshakova N."/>
            <person name="Porter J.A."/>
            <person name="McHardy A.C."/>
            <person name="Lahdesmaki H."/>
            <person name="Vlamakis H."/>
            <person name="Huttenhower C."/>
            <person name="Knip M."/>
            <person name="Xavier R.J."/>
        </authorList>
    </citation>
    <scope>NUCLEOTIDE SEQUENCE [LARGE SCALE GENOMIC DNA]</scope>
    <source>
        <strain evidence="7 8">RJX1047</strain>
    </source>
</reference>
<sequence length="176" mass="21121">MADVLTSEQRRKCMSRIRSKNTKPEIIIRKFLFAHGFRFRINVKRLPGTPDIVLRKYQTVIFVNGCFWHGHEGCRYFRLPKSNVDFWKNKIERNKERDLRERIKLRDMGWHVIQFWECQLKPSVRNENLNGLLFTLNHLFLENFAVRHAVLYGEGSRELNLIAAEDKTEYEKDKPL</sequence>
<dbReference type="InterPro" id="IPR004603">
    <property type="entry name" value="DNA_mismatch_endonuc_vsr"/>
</dbReference>
<dbReference type="GO" id="GO:0006298">
    <property type="term" value="P:mismatch repair"/>
    <property type="evidence" value="ECO:0007669"/>
    <property type="project" value="InterPro"/>
</dbReference>
<evidence type="ECO:0000256" key="4">
    <source>
        <dbReference type="ARBA" id="ARBA00022801"/>
    </source>
</evidence>
<keyword evidence="2 7" id="KW-0255">Endonuclease</keyword>
<evidence type="ECO:0000256" key="3">
    <source>
        <dbReference type="ARBA" id="ARBA00022763"/>
    </source>
</evidence>
<dbReference type="Pfam" id="PF03852">
    <property type="entry name" value="Vsr"/>
    <property type="match status" value="1"/>
</dbReference>
<dbReference type="CDD" id="cd00221">
    <property type="entry name" value="Vsr"/>
    <property type="match status" value="1"/>
</dbReference>
<evidence type="ECO:0000313" key="7">
    <source>
        <dbReference type="EMBL" id="TDA76027.1"/>
    </source>
</evidence>
<evidence type="ECO:0000256" key="2">
    <source>
        <dbReference type="ARBA" id="ARBA00022759"/>
    </source>
</evidence>
<keyword evidence="4" id="KW-0378">Hydrolase</keyword>
<name>A0A4R4GJ51_9BACT</name>
<keyword evidence="1" id="KW-0540">Nuclease</keyword>
<protein>
    <submittedName>
        <fullName evidence="7">DNA mismatch endonuclease Vsr</fullName>
    </submittedName>
</protein>
<keyword evidence="3" id="KW-0227">DNA damage</keyword>
<dbReference type="Proteomes" id="UP000294527">
    <property type="component" value="Unassembled WGS sequence"/>
</dbReference>
<dbReference type="SUPFAM" id="SSF52980">
    <property type="entry name" value="Restriction endonuclease-like"/>
    <property type="match status" value="1"/>
</dbReference>
<dbReference type="AlphaFoldDB" id="A0A4R4GJ51"/>
<dbReference type="NCBIfam" id="TIGR00632">
    <property type="entry name" value="vsr"/>
    <property type="match status" value="1"/>
</dbReference>
<dbReference type="GO" id="GO:0004519">
    <property type="term" value="F:endonuclease activity"/>
    <property type="evidence" value="ECO:0007669"/>
    <property type="project" value="UniProtKB-KW"/>
</dbReference>
<dbReference type="Gene3D" id="3.40.960.10">
    <property type="entry name" value="VSR Endonuclease"/>
    <property type="match status" value="1"/>
</dbReference>
<evidence type="ECO:0000256" key="1">
    <source>
        <dbReference type="ARBA" id="ARBA00022722"/>
    </source>
</evidence>
<dbReference type="RefSeq" id="WP_132140487.1">
    <property type="nucleotide sequence ID" value="NZ_CAXSRD010000011.1"/>
</dbReference>
<evidence type="ECO:0000256" key="5">
    <source>
        <dbReference type="ARBA" id="ARBA00023204"/>
    </source>
</evidence>
<organism evidence="7 8">
    <name type="scientific">Phocaeicola dorei</name>
    <dbReference type="NCBI Taxonomy" id="357276"/>
    <lineage>
        <taxon>Bacteria</taxon>
        <taxon>Pseudomonadati</taxon>
        <taxon>Bacteroidota</taxon>
        <taxon>Bacteroidia</taxon>
        <taxon>Bacteroidales</taxon>
        <taxon>Bacteroidaceae</taxon>
        <taxon>Phocaeicola</taxon>
    </lineage>
</organism>
<dbReference type="InterPro" id="IPR011335">
    <property type="entry name" value="Restrct_endonuc-II-like"/>
</dbReference>
<gene>
    <name evidence="7" type="primary">vsr</name>
    <name evidence="7" type="ORF">E1I98_06510</name>
</gene>
<comment type="similarity">
    <text evidence="6">Belongs to the Vsr family.</text>
</comment>
<keyword evidence="5" id="KW-0234">DNA repair</keyword>
<accession>A0A4R4GJ51</accession>
<proteinExistence type="inferred from homology"/>
<dbReference type="EMBL" id="SLTU01000001">
    <property type="protein sequence ID" value="TDA76027.1"/>
    <property type="molecule type" value="Genomic_DNA"/>
</dbReference>
<evidence type="ECO:0000256" key="6">
    <source>
        <dbReference type="ARBA" id="ARBA00029466"/>
    </source>
</evidence>
<comment type="caution">
    <text evidence="7">The sequence shown here is derived from an EMBL/GenBank/DDBJ whole genome shotgun (WGS) entry which is preliminary data.</text>
</comment>